<proteinExistence type="predicted"/>
<protein>
    <submittedName>
        <fullName evidence="1">Uncharacterized protein</fullName>
    </submittedName>
</protein>
<organism evidence="1 2">
    <name type="scientific">Carnegiea gigantea</name>
    <dbReference type="NCBI Taxonomy" id="171969"/>
    <lineage>
        <taxon>Eukaryota</taxon>
        <taxon>Viridiplantae</taxon>
        <taxon>Streptophyta</taxon>
        <taxon>Embryophyta</taxon>
        <taxon>Tracheophyta</taxon>
        <taxon>Spermatophyta</taxon>
        <taxon>Magnoliopsida</taxon>
        <taxon>eudicotyledons</taxon>
        <taxon>Gunneridae</taxon>
        <taxon>Pentapetalae</taxon>
        <taxon>Caryophyllales</taxon>
        <taxon>Cactineae</taxon>
        <taxon>Cactaceae</taxon>
        <taxon>Cactoideae</taxon>
        <taxon>Echinocereeae</taxon>
        <taxon>Carnegiea</taxon>
    </lineage>
</organism>
<reference evidence="1" key="1">
    <citation type="submission" date="2022-04" db="EMBL/GenBank/DDBJ databases">
        <title>Carnegiea gigantea Genome sequencing and assembly v2.</title>
        <authorList>
            <person name="Copetti D."/>
            <person name="Sanderson M.J."/>
            <person name="Burquez A."/>
            <person name="Wojciechowski M.F."/>
        </authorList>
    </citation>
    <scope>NUCLEOTIDE SEQUENCE</scope>
    <source>
        <strain evidence="1">SGP5-SGP5p</strain>
        <tissue evidence="1">Aerial part</tissue>
    </source>
</reference>
<accession>A0A9Q1JM06</accession>
<evidence type="ECO:0000313" key="1">
    <source>
        <dbReference type="EMBL" id="KAJ8423605.1"/>
    </source>
</evidence>
<gene>
    <name evidence="1" type="ORF">Cgig2_015520</name>
</gene>
<sequence>MGHASTLLFTDFTKGRITEEFDEDVRNKTIEMDDSKEAPLAAKRLKEEGETSNSIQDSHSIICEMNVEELGESKSKGDGELESKCNDEKFIRISEAGLRSGGNPEKDHVIESSMEEVLYTTKEDDKKTITIGAISHMMAMGNQESERTNEF</sequence>
<name>A0A9Q1JM06_9CARY</name>
<dbReference type="AlphaFoldDB" id="A0A9Q1JM06"/>
<evidence type="ECO:0000313" key="2">
    <source>
        <dbReference type="Proteomes" id="UP001153076"/>
    </source>
</evidence>
<dbReference type="Proteomes" id="UP001153076">
    <property type="component" value="Unassembled WGS sequence"/>
</dbReference>
<comment type="caution">
    <text evidence="1">The sequence shown here is derived from an EMBL/GenBank/DDBJ whole genome shotgun (WGS) entry which is preliminary data.</text>
</comment>
<keyword evidence="2" id="KW-1185">Reference proteome</keyword>
<dbReference type="EMBL" id="JAKOGI010001928">
    <property type="protein sequence ID" value="KAJ8423605.1"/>
    <property type="molecule type" value="Genomic_DNA"/>
</dbReference>